<gene>
    <name evidence="2" type="ORF">ACFQIC_13105</name>
</gene>
<evidence type="ECO:0000313" key="3">
    <source>
        <dbReference type="Proteomes" id="UP001596410"/>
    </source>
</evidence>
<comment type="caution">
    <text evidence="2">The sequence shown here is derived from an EMBL/GenBank/DDBJ whole genome shotgun (WGS) entry which is preliminary data.</text>
</comment>
<dbReference type="EMBL" id="JBHSZV010000033">
    <property type="protein sequence ID" value="MFC7062776.1"/>
    <property type="molecule type" value="Genomic_DNA"/>
</dbReference>
<dbReference type="Proteomes" id="UP001596410">
    <property type="component" value="Unassembled WGS sequence"/>
</dbReference>
<sequence>MDKQQQSEKQRVEVQPFKESEMEPKRLSEAKRKEMEADQHTVGGF</sequence>
<protein>
    <recommendedName>
        <fullName evidence="4">YfhE family protein</fullName>
    </recommendedName>
</protein>
<reference evidence="3" key="1">
    <citation type="journal article" date="2019" name="Int. J. Syst. Evol. Microbiol.">
        <title>The Global Catalogue of Microorganisms (GCM) 10K type strain sequencing project: providing services to taxonomists for standard genome sequencing and annotation.</title>
        <authorList>
            <consortium name="The Broad Institute Genomics Platform"/>
            <consortium name="The Broad Institute Genome Sequencing Center for Infectious Disease"/>
            <person name="Wu L."/>
            <person name="Ma J."/>
        </authorList>
    </citation>
    <scope>NUCLEOTIDE SEQUENCE [LARGE SCALE GENOMIC DNA]</scope>
    <source>
        <strain evidence="3">CGMCC 4.1621</strain>
    </source>
</reference>
<feature type="region of interest" description="Disordered" evidence="1">
    <location>
        <begin position="1"/>
        <end position="45"/>
    </location>
</feature>
<evidence type="ECO:0008006" key="4">
    <source>
        <dbReference type="Google" id="ProtNLM"/>
    </source>
</evidence>
<evidence type="ECO:0000256" key="1">
    <source>
        <dbReference type="SAM" id="MobiDB-lite"/>
    </source>
</evidence>
<accession>A0ABW2EPB5</accession>
<dbReference type="RefSeq" id="WP_204710511.1">
    <property type="nucleotide sequence ID" value="NZ_JBHSZV010000033.1"/>
</dbReference>
<keyword evidence="3" id="KW-1185">Reference proteome</keyword>
<evidence type="ECO:0000313" key="2">
    <source>
        <dbReference type="EMBL" id="MFC7062776.1"/>
    </source>
</evidence>
<organism evidence="2 3">
    <name type="scientific">Halobacillus seohaensis</name>
    <dbReference type="NCBI Taxonomy" id="447421"/>
    <lineage>
        <taxon>Bacteria</taxon>
        <taxon>Bacillati</taxon>
        <taxon>Bacillota</taxon>
        <taxon>Bacilli</taxon>
        <taxon>Bacillales</taxon>
        <taxon>Bacillaceae</taxon>
        <taxon>Halobacillus</taxon>
    </lineage>
</organism>
<name>A0ABW2EPB5_9BACI</name>
<proteinExistence type="predicted"/>
<feature type="compositionally biased region" description="Basic and acidic residues" evidence="1">
    <location>
        <begin position="1"/>
        <end position="39"/>
    </location>
</feature>